<dbReference type="EC" id="2.1.1.63" evidence="9"/>
<keyword evidence="7 9" id="KW-0234">DNA repair</keyword>
<dbReference type="InterPro" id="IPR014048">
    <property type="entry name" value="MethylDNA_cys_MeTrfase_DNA-bd"/>
</dbReference>
<evidence type="ECO:0000313" key="14">
    <source>
        <dbReference type="Proteomes" id="UP000199473"/>
    </source>
</evidence>
<dbReference type="SUPFAM" id="SSF53155">
    <property type="entry name" value="Methylated DNA-protein cysteine methyltransferase domain"/>
    <property type="match status" value="1"/>
</dbReference>
<evidence type="ECO:0000313" key="13">
    <source>
        <dbReference type="EMBL" id="SFK49741.1"/>
    </source>
</evidence>
<dbReference type="PROSITE" id="PS00374">
    <property type="entry name" value="MGMT"/>
    <property type="match status" value="1"/>
</dbReference>
<evidence type="ECO:0000259" key="11">
    <source>
        <dbReference type="Pfam" id="PF01035"/>
    </source>
</evidence>
<feature type="region of interest" description="Disordered" evidence="10">
    <location>
        <begin position="148"/>
        <end position="169"/>
    </location>
</feature>
<dbReference type="PANTHER" id="PTHR10815">
    <property type="entry name" value="METHYLATED-DNA--PROTEIN-CYSTEINE METHYLTRANSFERASE"/>
    <property type="match status" value="1"/>
</dbReference>
<dbReference type="InterPro" id="IPR023546">
    <property type="entry name" value="MGMT"/>
</dbReference>
<dbReference type="FunFam" id="1.10.10.10:FF:000214">
    <property type="entry name" value="Methylated-DNA--protein-cysteine methyltransferase"/>
    <property type="match status" value="1"/>
</dbReference>
<feature type="domain" description="Methylated-DNA-[protein]-cysteine S-methyltransferase DNA binding" evidence="11">
    <location>
        <begin position="67"/>
        <end position="146"/>
    </location>
</feature>
<dbReference type="AlphaFoldDB" id="A0A1I4A1B0"/>
<feature type="active site" description="Nucleophile; methyl group acceptor" evidence="9">
    <location>
        <position position="116"/>
    </location>
</feature>
<organism evidence="13 14">
    <name type="scientific">Falsiroseomonas stagni DSM 19981</name>
    <dbReference type="NCBI Taxonomy" id="1123062"/>
    <lineage>
        <taxon>Bacteria</taxon>
        <taxon>Pseudomonadati</taxon>
        <taxon>Pseudomonadota</taxon>
        <taxon>Alphaproteobacteria</taxon>
        <taxon>Acetobacterales</taxon>
        <taxon>Roseomonadaceae</taxon>
        <taxon>Falsiroseomonas</taxon>
    </lineage>
</organism>
<dbReference type="InterPro" id="IPR036217">
    <property type="entry name" value="MethylDNA_cys_MeTrfase_DNAb"/>
</dbReference>
<dbReference type="GO" id="GO:0005737">
    <property type="term" value="C:cytoplasm"/>
    <property type="evidence" value="ECO:0007669"/>
    <property type="project" value="UniProtKB-SubCell"/>
</dbReference>
<dbReference type="STRING" id="1123062.SAMN02745775_10328"/>
<evidence type="ECO:0000256" key="8">
    <source>
        <dbReference type="ARBA" id="ARBA00049348"/>
    </source>
</evidence>
<evidence type="ECO:0000259" key="12">
    <source>
        <dbReference type="Pfam" id="PF02870"/>
    </source>
</evidence>
<accession>A0A1I4A1B0</accession>
<proteinExistence type="inferred from homology"/>
<evidence type="ECO:0000256" key="9">
    <source>
        <dbReference type="HAMAP-Rule" id="MF_00772"/>
    </source>
</evidence>
<comment type="subcellular location">
    <subcellularLocation>
        <location evidence="9">Cytoplasm</location>
    </subcellularLocation>
</comment>
<gene>
    <name evidence="13" type="ORF">SAMN02745775_10328</name>
</gene>
<comment type="catalytic activity">
    <reaction evidence="8 9">
        <text>a 6-O-methyl-2'-deoxyguanosine in DNA + L-cysteinyl-[protein] = S-methyl-L-cysteinyl-[protein] + a 2'-deoxyguanosine in DNA</text>
        <dbReference type="Rhea" id="RHEA:24000"/>
        <dbReference type="Rhea" id="RHEA-COMP:10131"/>
        <dbReference type="Rhea" id="RHEA-COMP:10132"/>
        <dbReference type="Rhea" id="RHEA-COMP:11367"/>
        <dbReference type="Rhea" id="RHEA-COMP:11368"/>
        <dbReference type="ChEBI" id="CHEBI:29950"/>
        <dbReference type="ChEBI" id="CHEBI:82612"/>
        <dbReference type="ChEBI" id="CHEBI:85445"/>
        <dbReference type="ChEBI" id="CHEBI:85448"/>
        <dbReference type="EC" id="2.1.1.63"/>
    </reaction>
</comment>
<protein>
    <recommendedName>
        <fullName evidence="9">Methylated-DNA--protein-cysteine methyltransferase</fullName>
        <ecNumber evidence="9">2.1.1.63</ecNumber>
    </recommendedName>
    <alternativeName>
        <fullName evidence="9">6-O-methylguanine-DNA methyltransferase</fullName>
        <shortName evidence="9">MGMT</shortName>
    </alternativeName>
    <alternativeName>
        <fullName evidence="9">O-6-methylguanine-DNA-alkyltransferase</fullName>
    </alternativeName>
</protein>
<sequence>MPQLSCLTPVGDVTFSEEDGAIVALDWGRGRDQDRTPLLVEAVAQLQDYFDGKRTAFDLPLAPFGSAFQRRVWDALRAIPPGETRSYGDLAQSLGSSARAVGQANGANPIPIVIPCHRVVAAAGRLGGYSGGDGASTKRVLLDLERRATATPQGPQAELFPSSPGTTPR</sequence>
<dbReference type="EMBL" id="FOSQ01000003">
    <property type="protein sequence ID" value="SFK49741.1"/>
    <property type="molecule type" value="Genomic_DNA"/>
</dbReference>
<evidence type="ECO:0000256" key="5">
    <source>
        <dbReference type="ARBA" id="ARBA00022679"/>
    </source>
</evidence>
<name>A0A1I4A1B0_9PROT</name>
<dbReference type="InterPro" id="IPR036388">
    <property type="entry name" value="WH-like_DNA-bd_sf"/>
</dbReference>
<dbReference type="GO" id="GO:0032259">
    <property type="term" value="P:methylation"/>
    <property type="evidence" value="ECO:0007669"/>
    <property type="project" value="UniProtKB-KW"/>
</dbReference>
<dbReference type="SUPFAM" id="SSF46767">
    <property type="entry name" value="Methylated DNA-protein cysteine methyltransferase, C-terminal domain"/>
    <property type="match status" value="1"/>
</dbReference>
<dbReference type="PANTHER" id="PTHR10815:SF13">
    <property type="entry name" value="METHYLATED-DNA--PROTEIN-CYSTEINE METHYLTRANSFERASE"/>
    <property type="match status" value="1"/>
</dbReference>
<dbReference type="NCBIfam" id="TIGR00589">
    <property type="entry name" value="ogt"/>
    <property type="match status" value="1"/>
</dbReference>
<dbReference type="Gene3D" id="1.10.10.10">
    <property type="entry name" value="Winged helix-like DNA-binding domain superfamily/Winged helix DNA-binding domain"/>
    <property type="match status" value="1"/>
</dbReference>
<evidence type="ECO:0000256" key="10">
    <source>
        <dbReference type="SAM" id="MobiDB-lite"/>
    </source>
</evidence>
<evidence type="ECO:0000256" key="1">
    <source>
        <dbReference type="ARBA" id="ARBA00001286"/>
    </source>
</evidence>
<keyword evidence="6 9" id="KW-0227">DNA damage</keyword>
<keyword evidence="14" id="KW-1185">Reference proteome</keyword>
<feature type="domain" description="Methylguanine DNA methyltransferase ribonuclease-like" evidence="12">
    <location>
        <begin position="8"/>
        <end position="63"/>
    </location>
</feature>
<dbReference type="OrthoDB" id="9802228at2"/>
<dbReference type="InterPro" id="IPR036631">
    <property type="entry name" value="MGMT_N_sf"/>
</dbReference>
<dbReference type="CDD" id="cd06445">
    <property type="entry name" value="ATase"/>
    <property type="match status" value="1"/>
</dbReference>
<keyword evidence="4 9" id="KW-0489">Methyltransferase</keyword>
<dbReference type="HAMAP" id="MF_00772">
    <property type="entry name" value="OGT"/>
    <property type="match status" value="1"/>
</dbReference>
<comment type="miscellaneous">
    <text evidence="9">This enzyme catalyzes only one turnover and therefore is not strictly catalytic. According to one definition, an enzyme is a biocatalyst that acts repeatedly and over many reaction cycles.</text>
</comment>
<dbReference type="Proteomes" id="UP000199473">
    <property type="component" value="Unassembled WGS sequence"/>
</dbReference>
<evidence type="ECO:0000256" key="3">
    <source>
        <dbReference type="ARBA" id="ARBA00022490"/>
    </source>
</evidence>
<comment type="catalytic activity">
    <reaction evidence="1 9">
        <text>a 4-O-methyl-thymidine in DNA + L-cysteinyl-[protein] = a thymidine in DNA + S-methyl-L-cysteinyl-[protein]</text>
        <dbReference type="Rhea" id="RHEA:53428"/>
        <dbReference type="Rhea" id="RHEA-COMP:10131"/>
        <dbReference type="Rhea" id="RHEA-COMP:10132"/>
        <dbReference type="Rhea" id="RHEA-COMP:13555"/>
        <dbReference type="Rhea" id="RHEA-COMP:13556"/>
        <dbReference type="ChEBI" id="CHEBI:29950"/>
        <dbReference type="ChEBI" id="CHEBI:82612"/>
        <dbReference type="ChEBI" id="CHEBI:137386"/>
        <dbReference type="ChEBI" id="CHEBI:137387"/>
        <dbReference type="EC" id="2.1.1.63"/>
    </reaction>
</comment>
<dbReference type="GO" id="GO:0003908">
    <property type="term" value="F:methylated-DNA-[protein]-cysteine S-methyltransferase activity"/>
    <property type="evidence" value="ECO:0007669"/>
    <property type="project" value="UniProtKB-UniRule"/>
</dbReference>
<reference evidence="13 14" key="1">
    <citation type="submission" date="2016-10" db="EMBL/GenBank/DDBJ databases">
        <authorList>
            <person name="de Groot N.N."/>
        </authorList>
    </citation>
    <scope>NUCLEOTIDE SEQUENCE [LARGE SCALE GENOMIC DNA]</scope>
    <source>
        <strain evidence="13 14">DSM 19981</strain>
    </source>
</reference>
<dbReference type="Pfam" id="PF02870">
    <property type="entry name" value="Methyltransf_1N"/>
    <property type="match status" value="1"/>
</dbReference>
<comment type="function">
    <text evidence="9">Involved in the cellular defense against the biological effects of O6-methylguanine (O6-MeG) and O4-methylthymine (O4-MeT) in DNA. Repairs the methylated nucleobase in DNA by stoichiometrically transferring the methyl group to a cysteine residue in the enzyme. This is a suicide reaction: the enzyme is irreversibly inactivated.</text>
</comment>
<keyword evidence="3 9" id="KW-0963">Cytoplasm</keyword>
<dbReference type="InterPro" id="IPR001497">
    <property type="entry name" value="MethylDNA_cys_MeTrfase_AS"/>
</dbReference>
<dbReference type="Pfam" id="PF01035">
    <property type="entry name" value="DNA_binding_1"/>
    <property type="match status" value="1"/>
</dbReference>
<dbReference type="InterPro" id="IPR008332">
    <property type="entry name" value="MethylG_MeTrfase_N"/>
</dbReference>
<evidence type="ECO:0000256" key="7">
    <source>
        <dbReference type="ARBA" id="ARBA00023204"/>
    </source>
</evidence>
<comment type="similarity">
    <text evidence="2 9">Belongs to the MGMT family.</text>
</comment>
<evidence type="ECO:0000256" key="6">
    <source>
        <dbReference type="ARBA" id="ARBA00022763"/>
    </source>
</evidence>
<evidence type="ECO:0000256" key="2">
    <source>
        <dbReference type="ARBA" id="ARBA00008711"/>
    </source>
</evidence>
<evidence type="ECO:0000256" key="4">
    <source>
        <dbReference type="ARBA" id="ARBA00022603"/>
    </source>
</evidence>
<dbReference type="GO" id="GO:0006307">
    <property type="term" value="P:DNA alkylation repair"/>
    <property type="evidence" value="ECO:0007669"/>
    <property type="project" value="UniProtKB-UniRule"/>
</dbReference>
<keyword evidence="5 9" id="KW-0808">Transferase</keyword>
<dbReference type="RefSeq" id="WP_092959104.1">
    <property type="nucleotide sequence ID" value="NZ_FOSQ01000003.1"/>
</dbReference>
<dbReference type="Gene3D" id="3.30.160.70">
    <property type="entry name" value="Methylated DNA-protein cysteine methyltransferase domain"/>
    <property type="match status" value="1"/>
</dbReference>